<dbReference type="InterPro" id="IPR002068">
    <property type="entry name" value="A-crystallin/Hsp20_dom"/>
</dbReference>
<dbReference type="STRING" id="1442369.A0A0D2IE07"/>
<dbReference type="EMBL" id="KN847481">
    <property type="protein sequence ID" value="KIX01476.1"/>
    <property type="molecule type" value="Genomic_DNA"/>
</dbReference>
<dbReference type="InterPro" id="IPR008978">
    <property type="entry name" value="HSP20-like_chaperone"/>
</dbReference>
<dbReference type="HOGENOM" id="CLU_103836_0_0_1"/>
<dbReference type="Gene3D" id="2.60.40.790">
    <property type="match status" value="1"/>
</dbReference>
<feature type="domain" description="SHSP" evidence="3">
    <location>
        <begin position="40"/>
        <end position="161"/>
    </location>
</feature>
<dbReference type="VEuPathDB" id="FungiDB:Z518_09202"/>
<proteinExistence type="inferred from homology"/>
<reference evidence="4 5" key="1">
    <citation type="submission" date="2015-01" db="EMBL/GenBank/DDBJ databases">
        <title>The Genome Sequence of Rhinocladiella mackenzie CBS 650.93.</title>
        <authorList>
            <consortium name="The Broad Institute Genomics Platform"/>
            <person name="Cuomo C."/>
            <person name="de Hoog S."/>
            <person name="Gorbushina A."/>
            <person name="Stielow B."/>
            <person name="Teixiera M."/>
            <person name="Abouelleil A."/>
            <person name="Chapman S.B."/>
            <person name="Priest M."/>
            <person name="Young S.K."/>
            <person name="Wortman J."/>
            <person name="Nusbaum C."/>
            <person name="Birren B."/>
        </authorList>
    </citation>
    <scope>NUCLEOTIDE SEQUENCE [LARGE SCALE GENOMIC DNA]</scope>
    <source>
        <strain evidence="4 5">CBS 650.93</strain>
    </source>
</reference>
<dbReference type="Pfam" id="PF00011">
    <property type="entry name" value="HSP20"/>
    <property type="match status" value="1"/>
</dbReference>
<evidence type="ECO:0000256" key="1">
    <source>
        <dbReference type="PROSITE-ProRule" id="PRU00285"/>
    </source>
</evidence>
<accession>A0A0D2IE07</accession>
<evidence type="ECO:0000259" key="3">
    <source>
        <dbReference type="PROSITE" id="PS01031"/>
    </source>
</evidence>
<evidence type="ECO:0000313" key="4">
    <source>
        <dbReference type="EMBL" id="KIX01476.1"/>
    </source>
</evidence>
<dbReference type="RefSeq" id="XP_013268612.1">
    <property type="nucleotide sequence ID" value="XM_013413158.1"/>
</dbReference>
<name>A0A0D2IE07_9EURO</name>
<dbReference type="PROSITE" id="PS01031">
    <property type="entry name" value="SHSP"/>
    <property type="match status" value="1"/>
</dbReference>
<comment type="similarity">
    <text evidence="1 2">Belongs to the small heat shock protein (HSP20) family.</text>
</comment>
<keyword evidence="5" id="KW-1185">Reference proteome</keyword>
<dbReference type="AlphaFoldDB" id="A0A0D2IE07"/>
<dbReference type="OrthoDB" id="1431247at2759"/>
<evidence type="ECO:0000256" key="2">
    <source>
        <dbReference type="RuleBase" id="RU003616"/>
    </source>
</evidence>
<gene>
    <name evidence="4" type="ORF">Z518_09202</name>
</gene>
<dbReference type="Proteomes" id="UP000053617">
    <property type="component" value="Unassembled WGS sequence"/>
</dbReference>
<dbReference type="GeneID" id="25297273"/>
<dbReference type="SUPFAM" id="SSF49764">
    <property type="entry name" value="HSP20-like chaperones"/>
    <property type="match status" value="1"/>
</dbReference>
<protein>
    <recommendedName>
        <fullName evidence="3">SHSP domain-containing protein</fullName>
    </recommendedName>
</protein>
<organism evidence="4 5">
    <name type="scientific">Rhinocladiella mackenziei CBS 650.93</name>
    <dbReference type="NCBI Taxonomy" id="1442369"/>
    <lineage>
        <taxon>Eukaryota</taxon>
        <taxon>Fungi</taxon>
        <taxon>Dikarya</taxon>
        <taxon>Ascomycota</taxon>
        <taxon>Pezizomycotina</taxon>
        <taxon>Eurotiomycetes</taxon>
        <taxon>Chaetothyriomycetidae</taxon>
        <taxon>Chaetothyriales</taxon>
        <taxon>Herpotrichiellaceae</taxon>
        <taxon>Rhinocladiella</taxon>
    </lineage>
</organism>
<dbReference type="CDD" id="cd06464">
    <property type="entry name" value="ACD_sHsps-like"/>
    <property type="match status" value="1"/>
</dbReference>
<sequence length="161" mass="17845">MATLECLRHPHHISLVDTHSLRAKFNHAGDAYYNIDGMPSHHGVMAPKFDVYEMPSEEWLIVGDVPGLTTEGAEIEWLEESTVFIRGKLNSSTMTTLTETEGLGLINPAILKPLHKERHEGSFERSVTLPGKADIKGAKVMVKNGVIFVRIPKKVETTATE</sequence>
<evidence type="ECO:0000313" key="5">
    <source>
        <dbReference type="Proteomes" id="UP000053617"/>
    </source>
</evidence>